<dbReference type="SUPFAM" id="SSF55729">
    <property type="entry name" value="Acyl-CoA N-acyltransferases (Nat)"/>
    <property type="match status" value="1"/>
</dbReference>
<dbReference type="CDD" id="cd04301">
    <property type="entry name" value="NAT_SF"/>
    <property type="match status" value="1"/>
</dbReference>
<evidence type="ECO:0000259" key="1">
    <source>
        <dbReference type="PROSITE" id="PS51186"/>
    </source>
</evidence>
<dbReference type="PANTHER" id="PTHR31435:SF9">
    <property type="entry name" value="PROTEIN NATD1"/>
    <property type="match status" value="1"/>
</dbReference>
<sequence length="96" mass="10914">MEFQLQELGNDAYAFIHESDEGKQDAEITWTMMGDVMVMDHTFVHPSLRGGGVAKQLLDRAAEHAREHGYKMEAVCSYVVTAFKRYPDYDDVKVQG</sequence>
<dbReference type="InterPro" id="IPR045057">
    <property type="entry name" value="Gcn5-rel_NAT"/>
</dbReference>
<proteinExistence type="predicted"/>
<dbReference type="RefSeq" id="WP_354197759.1">
    <property type="nucleotide sequence ID" value="NZ_JBEPLW010000015.1"/>
</dbReference>
<dbReference type="Gene3D" id="3.40.630.30">
    <property type="match status" value="1"/>
</dbReference>
<dbReference type="PROSITE" id="PS51186">
    <property type="entry name" value="GNAT"/>
    <property type="match status" value="1"/>
</dbReference>
<dbReference type="InterPro" id="IPR016181">
    <property type="entry name" value="Acyl_CoA_acyltransferase"/>
</dbReference>
<dbReference type="Pfam" id="PF14542">
    <property type="entry name" value="Acetyltransf_CG"/>
    <property type="match status" value="1"/>
</dbReference>
<dbReference type="InterPro" id="IPR000182">
    <property type="entry name" value="GNAT_dom"/>
</dbReference>
<dbReference type="Proteomes" id="UP001549099">
    <property type="component" value="Unassembled WGS sequence"/>
</dbReference>
<protein>
    <submittedName>
        <fullName evidence="3">GNAT family acetyltransferase</fullName>
    </submittedName>
</protein>
<gene>
    <name evidence="3" type="ORF">ABID49_001962</name>
</gene>
<comment type="caution">
    <text evidence="3">The sequence shown here is derived from an EMBL/GenBank/DDBJ whole genome shotgun (WGS) entry which is preliminary data.</text>
</comment>
<feature type="domain" description="N-acetyltransferase" evidence="2">
    <location>
        <begin position="7"/>
        <end position="94"/>
    </location>
</feature>
<keyword evidence="4" id="KW-1185">Reference proteome</keyword>
<dbReference type="PANTHER" id="PTHR31435">
    <property type="entry name" value="PROTEIN NATD1"/>
    <property type="match status" value="1"/>
</dbReference>
<evidence type="ECO:0000313" key="3">
    <source>
        <dbReference type="EMBL" id="MET3576054.1"/>
    </source>
</evidence>
<evidence type="ECO:0000259" key="2">
    <source>
        <dbReference type="PROSITE" id="PS51729"/>
    </source>
</evidence>
<dbReference type="EMBL" id="JBEPLW010000015">
    <property type="protein sequence ID" value="MET3576054.1"/>
    <property type="molecule type" value="Genomic_DNA"/>
</dbReference>
<dbReference type="PROSITE" id="PS51729">
    <property type="entry name" value="GNAT_YJDJ"/>
    <property type="match status" value="1"/>
</dbReference>
<feature type="domain" description="N-acetyltransferase" evidence="1">
    <location>
        <begin position="1"/>
        <end position="96"/>
    </location>
</feature>
<evidence type="ECO:0000313" key="4">
    <source>
        <dbReference type="Proteomes" id="UP001549099"/>
    </source>
</evidence>
<accession>A0ABV2GD32</accession>
<dbReference type="InterPro" id="IPR031165">
    <property type="entry name" value="GNAT_YJDJ"/>
</dbReference>
<name>A0ABV2GD32_9BACL</name>
<reference evidence="3 4" key="1">
    <citation type="submission" date="2024-06" db="EMBL/GenBank/DDBJ databases">
        <title>Genomic Encyclopedia of Type Strains, Phase IV (KMG-IV): sequencing the most valuable type-strain genomes for metagenomic binning, comparative biology and taxonomic classification.</title>
        <authorList>
            <person name="Goeker M."/>
        </authorList>
    </citation>
    <scope>NUCLEOTIDE SEQUENCE [LARGE SCALE GENOMIC DNA]</scope>
    <source>
        <strain evidence="3 4">DSM 26128</strain>
    </source>
</reference>
<organism evidence="3 4">
    <name type="scientific">Bhargavaea ullalensis</name>
    <dbReference type="NCBI Taxonomy" id="1265685"/>
    <lineage>
        <taxon>Bacteria</taxon>
        <taxon>Bacillati</taxon>
        <taxon>Bacillota</taxon>
        <taxon>Bacilli</taxon>
        <taxon>Bacillales</taxon>
        <taxon>Caryophanaceae</taxon>
        <taxon>Bhargavaea</taxon>
    </lineage>
</organism>